<organism evidence="12 13">
    <name type="scientific">Persicimonas caeni</name>
    <dbReference type="NCBI Taxonomy" id="2292766"/>
    <lineage>
        <taxon>Bacteria</taxon>
        <taxon>Deltaproteobacteria</taxon>
        <taxon>Bradymonadales</taxon>
        <taxon>Bradymonadaceae</taxon>
        <taxon>Persicimonas</taxon>
    </lineage>
</organism>
<keyword evidence="5 10" id="KW-0067">ATP-binding</keyword>
<comment type="subunit">
    <text evidence="2 10">Heterotrimer of A, B and C subunits.</text>
</comment>
<accession>A0A4Y6PRR5</accession>
<dbReference type="NCBIfam" id="NF004012">
    <property type="entry name" value="PRK05477.1-2"/>
    <property type="match status" value="1"/>
</dbReference>
<name>A0A4Y6PRR5_PERCE</name>
<dbReference type="NCBIfam" id="TIGR00133">
    <property type="entry name" value="gatB"/>
    <property type="match status" value="1"/>
</dbReference>
<dbReference type="AlphaFoldDB" id="A0A4Y6PRR5"/>
<comment type="similarity">
    <text evidence="1 10">Belongs to the GatB/GatE family. GatB subfamily.</text>
</comment>
<dbReference type="SUPFAM" id="SSF55931">
    <property type="entry name" value="Glutamine synthetase/guanido kinase"/>
    <property type="match status" value="1"/>
</dbReference>
<dbReference type="GO" id="GO:0050567">
    <property type="term" value="F:glutaminyl-tRNA synthase (glutamine-hydrolyzing) activity"/>
    <property type="evidence" value="ECO:0007669"/>
    <property type="project" value="UniProtKB-UniRule"/>
</dbReference>
<dbReference type="InterPro" id="IPR042114">
    <property type="entry name" value="GatB_C_1"/>
</dbReference>
<dbReference type="InterPro" id="IPR017958">
    <property type="entry name" value="Gln-tRNA_amidoTrfase_suB_CS"/>
</dbReference>
<keyword evidence="3 10" id="KW-0436">Ligase</keyword>
<dbReference type="Pfam" id="PF02637">
    <property type="entry name" value="GatB_Yqey"/>
    <property type="match status" value="1"/>
</dbReference>
<dbReference type="SMART" id="SM00845">
    <property type="entry name" value="GatB_Yqey"/>
    <property type="match status" value="1"/>
</dbReference>
<evidence type="ECO:0000256" key="8">
    <source>
        <dbReference type="ARBA" id="ARBA00047380"/>
    </source>
</evidence>
<dbReference type="GO" id="GO:0016740">
    <property type="term" value="F:transferase activity"/>
    <property type="evidence" value="ECO:0007669"/>
    <property type="project" value="UniProtKB-KW"/>
</dbReference>
<gene>
    <name evidence="10 12" type="primary">gatB</name>
    <name evidence="12" type="ORF">FIV42_08665</name>
</gene>
<dbReference type="InterPro" id="IPR014746">
    <property type="entry name" value="Gln_synth/guanido_kin_cat_dom"/>
</dbReference>
<dbReference type="OrthoDB" id="9804078at2"/>
<dbReference type="RefSeq" id="WP_141197291.1">
    <property type="nucleotide sequence ID" value="NZ_CP041186.1"/>
</dbReference>
<comment type="function">
    <text evidence="7 10">Allows the formation of correctly charged Asn-tRNA(Asn) or Gln-tRNA(Gln) through the transamidation of misacylated Asp-tRNA(Asn) or Glu-tRNA(Gln) in organisms which lack either or both of asparaginyl-tRNA or glutaminyl-tRNA synthetases. The reaction takes place in the presence of glutamine and ATP through an activated phospho-Asp-tRNA(Asn) or phospho-Glu-tRNA(Gln).</text>
</comment>
<evidence type="ECO:0000256" key="6">
    <source>
        <dbReference type="ARBA" id="ARBA00022917"/>
    </source>
</evidence>
<feature type="domain" description="Asn/Gln amidotransferase" evidence="11">
    <location>
        <begin position="334"/>
        <end position="481"/>
    </location>
</feature>
<comment type="catalytic activity">
    <reaction evidence="8 10">
        <text>L-aspartyl-tRNA(Asn) + L-glutamine + ATP + H2O = L-asparaginyl-tRNA(Asn) + L-glutamate + ADP + phosphate + 2 H(+)</text>
        <dbReference type="Rhea" id="RHEA:14513"/>
        <dbReference type="Rhea" id="RHEA-COMP:9674"/>
        <dbReference type="Rhea" id="RHEA-COMP:9677"/>
        <dbReference type="ChEBI" id="CHEBI:15377"/>
        <dbReference type="ChEBI" id="CHEBI:15378"/>
        <dbReference type="ChEBI" id="CHEBI:29985"/>
        <dbReference type="ChEBI" id="CHEBI:30616"/>
        <dbReference type="ChEBI" id="CHEBI:43474"/>
        <dbReference type="ChEBI" id="CHEBI:58359"/>
        <dbReference type="ChEBI" id="CHEBI:78515"/>
        <dbReference type="ChEBI" id="CHEBI:78516"/>
        <dbReference type="ChEBI" id="CHEBI:456216"/>
    </reaction>
</comment>
<evidence type="ECO:0000256" key="1">
    <source>
        <dbReference type="ARBA" id="ARBA00005306"/>
    </source>
</evidence>
<dbReference type="InterPro" id="IPR018027">
    <property type="entry name" value="Asn/Gln_amidotransferase"/>
</dbReference>
<keyword evidence="12" id="KW-0808">Transferase</keyword>
<dbReference type="GO" id="GO:0005524">
    <property type="term" value="F:ATP binding"/>
    <property type="evidence" value="ECO:0007669"/>
    <property type="project" value="UniProtKB-KW"/>
</dbReference>
<dbReference type="InterPro" id="IPR017959">
    <property type="entry name" value="Asn/Gln-tRNA_amidoTrfase_suB/E"/>
</dbReference>
<dbReference type="InterPro" id="IPR004413">
    <property type="entry name" value="GatB"/>
</dbReference>
<accession>A0A5B8Y289</accession>
<dbReference type="GO" id="GO:0070681">
    <property type="term" value="P:glutaminyl-tRNAGln biosynthesis via transamidation"/>
    <property type="evidence" value="ECO:0007669"/>
    <property type="project" value="TreeGrafter"/>
</dbReference>
<dbReference type="InterPro" id="IPR006075">
    <property type="entry name" value="Asn/Gln-tRNA_Trfase_suB/E_cat"/>
</dbReference>
<comment type="catalytic activity">
    <reaction evidence="9 10">
        <text>L-glutamyl-tRNA(Gln) + L-glutamine + ATP + H2O = L-glutaminyl-tRNA(Gln) + L-glutamate + ADP + phosphate + H(+)</text>
        <dbReference type="Rhea" id="RHEA:17521"/>
        <dbReference type="Rhea" id="RHEA-COMP:9681"/>
        <dbReference type="Rhea" id="RHEA-COMP:9684"/>
        <dbReference type="ChEBI" id="CHEBI:15377"/>
        <dbReference type="ChEBI" id="CHEBI:15378"/>
        <dbReference type="ChEBI" id="CHEBI:29985"/>
        <dbReference type="ChEBI" id="CHEBI:30616"/>
        <dbReference type="ChEBI" id="CHEBI:43474"/>
        <dbReference type="ChEBI" id="CHEBI:58359"/>
        <dbReference type="ChEBI" id="CHEBI:78520"/>
        <dbReference type="ChEBI" id="CHEBI:78521"/>
        <dbReference type="ChEBI" id="CHEBI:456216"/>
    </reaction>
</comment>
<dbReference type="FunFam" id="1.10.10.410:FF:000001">
    <property type="entry name" value="Aspartyl/glutamyl-tRNA(Asn/Gln) amidotransferase subunit B"/>
    <property type="match status" value="1"/>
</dbReference>
<keyword evidence="13" id="KW-1185">Reference proteome</keyword>
<dbReference type="Gene3D" id="1.10.150.380">
    <property type="entry name" value="GatB domain, N-terminal subdomain"/>
    <property type="match status" value="1"/>
</dbReference>
<dbReference type="GO" id="GO:0050566">
    <property type="term" value="F:asparaginyl-tRNA synthase (glutamine-hydrolyzing) activity"/>
    <property type="evidence" value="ECO:0007669"/>
    <property type="project" value="RHEA"/>
</dbReference>
<evidence type="ECO:0000256" key="10">
    <source>
        <dbReference type="HAMAP-Rule" id="MF_00121"/>
    </source>
</evidence>
<dbReference type="FunFam" id="1.10.150.380:FF:000001">
    <property type="entry name" value="Aspartyl/glutamyl-tRNA(Asn/Gln) amidotransferase subunit B"/>
    <property type="match status" value="1"/>
</dbReference>
<evidence type="ECO:0000256" key="2">
    <source>
        <dbReference type="ARBA" id="ARBA00011123"/>
    </source>
</evidence>
<dbReference type="GO" id="GO:0006412">
    <property type="term" value="P:translation"/>
    <property type="evidence" value="ECO:0007669"/>
    <property type="project" value="UniProtKB-UniRule"/>
</dbReference>
<keyword evidence="4 10" id="KW-0547">Nucleotide-binding</keyword>
<dbReference type="InterPro" id="IPR023168">
    <property type="entry name" value="GatB_Yqey_C_2"/>
</dbReference>
<evidence type="ECO:0000256" key="7">
    <source>
        <dbReference type="ARBA" id="ARBA00024799"/>
    </source>
</evidence>
<dbReference type="InterPro" id="IPR003789">
    <property type="entry name" value="Asn/Gln_tRNA_amidoTrase-B-like"/>
</dbReference>
<keyword evidence="6 10" id="KW-0648">Protein biosynthesis</keyword>
<dbReference type="Proteomes" id="UP000315995">
    <property type="component" value="Chromosome"/>
</dbReference>
<dbReference type="PANTHER" id="PTHR11659:SF0">
    <property type="entry name" value="GLUTAMYL-TRNA(GLN) AMIDOTRANSFERASE SUBUNIT B, MITOCHONDRIAL"/>
    <property type="match status" value="1"/>
</dbReference>
<dbReference type="Gene3D" id="1.10.10.410">
    <property type="match status" value="1"/>
</dbReference>
<evidence type="ECO:0000256" key="3">
    <source>
        <dbReference type="ARBA" id="ARBA00022598"/>
    </source>
</evidence>
<dbReference type="Pfam" id="PF02934">
    <property type="entry name" value="GatB_N"/>
    <property type="match status" value="1"/>
</dbReference>
<evidence type="ECO:0000313" key="12">
    <source>
        <dbReference type="EMBL" id="QDG50799.1"/>
    </source>
</evidence>
<evidence type="ECO:0000256" key="5">
    <source>
        <dbReference type="ARBA" id="ARBA00022840"/>
    </source>
</evidence>
<sequence length="485" mass="54641">MANLRDKYEVVIGLEVHVQLQTKSKIFSSASAAYGAQPNTQVSEVDLGLPGVLPVLNRTAVEYAMRAGFALNCEVREWSQFARKNYFYPDLPKGYQISQFEYPLCEHGHLDIELEDSEEKKRIGIVRIHMEEDAGKSTHVEDRPYSLVDLNRAGVPLIEIVSAPDMRSADEAVAYLKELRNIVVYLGVSDGNMQEGSFRCDSNVSIRPKGQEELGTRTELKNINSFKFIKDAINYEIDRQIELVEAGGEVVQETRLYNPSKGETFAMRSKEESHDYRYFPEPDLPPIVIDEAWREEVRESLPELPAEKRARYQEEYELSAYDAGVLTDDRLLAEYFEQAVDAYADNPKGVANWVINELLGRLDAQTTIETVAVRPPELGKLVRLIDEDVISGKIAKQVFEEMLASGGDPEEIVEEKGLKQISDEGALGEIIDGIIADNPDQVATYREGNTNIVGWFVGQVMRATKGQANPQLANEMLRDRLDEDR</sequence>
<dbReference type="NCBIfam" id="NF004015">
    <property type="entry name" value="PRK05477.1-5"/>
    <property type="match status" value="1"/>
</dbReference>
<dbReference type="NCBIfam" id="NF004014">
    <property type="entry name" value="PRK05477.1-4"/>
    <property type="match status" value="1"/>
</dbReference>
<evidence type="ECO:0000259" key="11">
    <source>
        <dbReference type="SMART" id="SM00845"/>
    </source>
</evidence>
<dbReference type="PANTHER" id="PTHR11659">
    <property type="entry name" value="GLUTAMYL-TRNA GLN AMIDOTRANSFERASE SUBUNIT B MITOCHONDRIAL AND PROKARYOTIC PET112-RELATED"/>
    <property type="match status" value="1"/>
</dbReference>
<dbReference type="SUPFAM" id="SSF89095">
    <property type="entry name" value="GatB/YqeY motif"/>
    <property type="match status" value="1"/>
</dbReference>
<proteinExistence type="inferred from homology"/>
<evidence type="ECO:0000256" key="9">
    <source>
        <dbReference type="ARBA" id="ARBA00047913"/>
    </source>
</evidence>
<evidence type="ECO:0000313" key="13">
    <source>
        <dbReference type="Proteomes" id="UP000315995"/>
    </source>
</evidence>
<dbReference type="PROSITE" id="PS01234">
    <property type="entry name" value="GATB"/>
    <property type="match status" value="1"/>
</dbReference>
<dbReference type="HAMAP" id="MF_00121">
    <property type="entry name" value="GatB"/>
    <property type="match status" value="1"/>
</dbReference>
<dbReference type="EC" id="6.3.5.-" evidence="10"/>
<evidence type="ECO:0000256" key="4">
    <source>
        <dbReference type="ARBA" id="ARBA00022741"/>
    </source>
</evidence>
<protein>
    <recommendedName>
        <fullName evidence="10">Aspartyl/glutamyl-tRNA(Asn/Gln) amidotransferase subunit B</fullName>
        <shortName evidence="10">Asp/Glu-ADT subunit B</shortName>
        <ecNumber evidence="10">6.3.5.-</ecNumber>
    </recommendedName>
</protein>
<reference evidence="12 13" key="1">
    <citation type="submission" date="2019-06" db="EMBL/GenBank/DDBJ databases">
        <title>Persicimonas caeni gen. nov., sp. nov., a predatory bacterium isolated from solar saltern.</title>
        <authorList>
            <person name="Wang S."/>
        </authorList>
    </citation>
    <scope>NUCLEOTIDE SEQUENCE [LARGE SCALE GENOMIC DNA]</scope>
    <source>
        <strain evidence="12 13">YN101</strain>
    </source>
</reference>
<dbReference type="EMBL" id="CP041186">
    <property type="protein sequence ID" value="QDG50799.1"/>
    <property type="molecule type" value="Genomic_DNA"/>
</dbReference>